<protein>
    <submittedName>
        <fullName evidence="2">Spx/MgsR family RNA polymerase-binding regulatory protein</fullName>
    </submittedName>
</protein>
<dbReference type="InterPro" id="IPR006660">
    <property type="entry name" value="Arsenate_reductase-like"/>
</dbReference>
<dbReference type="RefSeq" id="WP_128520437.1">
    <property type="nucleotide sequence ID" value="NZ_JAQXZP010000036.1"/>
</dbReference>
<dbReference type="Gene3D" id="3.40.30.10">
    <property type="entry name" value="Glutaredoxin"/>
    <property type="match status" value="1"/>
</dbReference>
<proteinExistence type="inferred from homology"/>
<reference evidence="2 3" key="1">
    <citation type="submission" date="2018-11" db="EMBL/GenBank/DDBJ databases">
        <title>Clostridium sp. nov., a member of the family Erysipelotrichaceae isolated from pig faeces.</title>
        <authorList>
            <person name="Chang Y.-H."/>
        </authorList>
    </citation>
    <scope>NUCLEOTIDE SEQUENCE [LARGE SCALE GENOMIC DNA]</scope>
    <source>
        <strain evidence="2 3">YH-panp20</strain>
    </source>
</reference>
<sequence length="117" mass="13400">MNKITFIGYPKCSTCKKAYQTLEDLGIHAEYRDITKENPTVDEIKSWIDRGVELKQLFNTSGQLYRKLDVKTKRQTYSDDQLIELLASDGMLVKRPIVVSDDTIIIGNRPDAYATLK</sequence>
<dbReference type="SUPFAM" id="SSF52833">
    <property type="entry name" value="Thioredoxin-like"/>
    <property type="match status" value="1"/>
</dbReference>
<accession>A0A3N0I0T8</accession>
<comment type="caution">
    <text evidence="2">The sequence shown here is derived from an EMBL/GenBank/DDBJ whole genome shotgun (WGS) entry which is preliminary data.</text>
</comment>
<evidence type="ECO:0000313" key="2">
    <source>
        <dbReference type="EMBL" id="RNM30527.1"/>
    </source>
</evidence>
<organism evidence="2 3">
    <name type="scientific">Absicoccus porci</name>
    <dbReference type="NCBI Taxonomy" id="2486576"/>
    <lineage>
        <taxon>Bacteria</taxon>
        <taxon>Bacillati</taxon>
        <taxon>Bacillota</taxon>
        <taxon>Erysipelotrichia</taxon>
        <taxon>Erysipelotrichales</taxon>
        <taxon>Erysipelotrichaceae</taxon>
        <taxon>Absicoccus</taxon>
    </lineage>
</organism>
<gene>
    <name evidence="2" type="ORF">EDX97_07020</name>
</gene>
<dbReference type="AlphaFoldDB" id="A0A3N0I0T8"/>
<evidence type="ECO:0000256" key="1">
    <source>
        <dbReference type="PROSITE-ProRule" id="PRU01282"/>
    </source>
</evidence>
<dbReference type="NCBIfam" id="TIGR01617">
    <property type="entry name" value="arsC_related"/>
    <property type="match status" value="1"/>
</dbReference>
<comment type="similarity">
    <text evidence="1">Belongs to the ArsC family.</text>
</comment>
<dbReference type="OrthoDB" id="9794155at2"/>
<dbReference type="PANTHER" id="PTHR30041:SF8">
    <property type="entry name" value="PROTEIN YFFB"/>
    <property type="match status" value="1"/>
</dbReference>
<dbReference type="PROSITE" id="PS51353">
    <property type="entry name" value="ARSC"/>
    <property type="match status" value="1"/>
</dbReference>
<name>A0A3N0I0T8_9FIRM</name>
<dbReference type="Pfam" id="PF03960">
    <property type="entry name" value="ArsC"/>
    <property type="match status" value="1"/>
</dbReference>
<dbReference type="InterPro" id="IPR036249">
    <property type="entry name" value="Thioredoxin-like_sf"/>
</dbReference>
<dbReference type="Proteomes" id="UP000276568">
    <property type="component" value="Unassembled WGS sequence"/>
</dbReference>
<evidence type="ECO:0000313" key="3">
    <source>
        <dbReference type="Proteomes" id="UP000276568"/>
    </source>
</evidence>
<dbReference type="PANTHER" id="PTHR30041">
    <property type="entry name" value="ARSENATE REDUCTASE"/>
    <property type="match status" value="1"/>
</dbReference>
<dbReference type="EMBL" id="RJQC01000002">
    <property type="protein sequence ID" value="RNM30527.1"/>
    <property type="molecule type" value="Genomic_DNA"/>
</dbReference>
<dbReference type="PROSITE" id="PS51354">
    <property type="entry name" value="GLUTAREDOXIN_2"/>
    <property type="match status" value="1"/>
</dbReference>
<keyword evidence="3" id="KW-1185">Reference proteome</keyword>
<dbReference type="InterPro" id="IPR006504">
    <property type="entry name" value="Tscrpt_reg_Spx/MgsR"/>
</dbReference>